<proteinExistence type="predicted"/>
<protein>
    <submittedName>
        <fullName evidence="2">Uncharacterized protein</fullName>
    </submittedName>
</protein>
<evidence type="ECO:0000313" key="2">
    <source>
        <dbReference type="EMBL" id="CAD8359009.1"/>
    </source>
</evidence>
<keyword evidence="1" id="KW-0812">Transmembrane</keyword>
<keyword evidence="1" id="KW-0472">Membrane</keyword>
<sequence>MIVFVAFTFTGETWSVREEPIVPSFLVLLPIIFAPVILAALCEGAKFNANAKLRLLGAIDDRRSRLISMRDELLVEGSYGQERSLELVQVSFETISHTIRKQQRPQVLIGWAGRGLIVLSYALAVRYVAESLLHAVLVSRCVSF</sequence>
<feature type="transmembrane region" description="Helical" evidence="1">
    <location>
        <begin position="107"/>
        <end position="129"/>
    </location>
</feature>
<gene>
    <name evidence="2" type="ORF">PBAH0796_LOCUS14120</name>
</gene>
<keyword evidence="1" id="KW-1133">Transmembrane helix</keyword>
<accession>A0A7S0ABU5</accession>
<feature type="transmembrane region" description="Helical" evidence="1">
    <location>
        <begin position="25"/>
        <end position="45"/>
    </location>
</feature>
<organism evidence="2">
    <name type="scientific">Pyrodinium bahamense</name>
    <dbReference type="NCBI Taxonomy" id="73915"/>
    <lineage>
        <taxon>Eukaryota</taxon>
        <taxon>Sar</taxon>
        <taxon>Alveolata</taxon>
        <taxon>Dinophyceae</taxon>
        <taxon>Gonyaulacales</taxon>
        <taxon>Pyrocystaceae</taxon>
        <taxon>Pyrodinium</taxon>
    </lineage>
</organism>
<reference evidence="2" key="1">
    <citation type="submission" date="2021-01" db="EMBL/GenBank/DDBJ databases">
        <authorList>
            <person name="Corre E."/>
            <person name="Pelletier E."/>
            <person name="Niang G."/>
            <person name="Scheremetjew M."/>
            <person name="Finn R."/>
            <person name="Kale V."/>
            <person name="Holt S."/>
            <person name="Cochrane G."/>
            <person name="Meng A."/>
            <person name="Brown T."/>
            <person name="Cohen L."/>
        </authorList>
    </citation>
    <scope>NUCLEOTIDE SEQUENCE</scope>
    <source>
        <strain evidence="2">Pbaha01</strain>
    </source>
</reference>
<evidence type="ECO:0000256" key="1">
    <source>
        <dbReference type="SAM" id="Phobius"/>
    </source>
</evidence>
<name>A0A7S0ABU5_9DINO</name>
<dbReference type="AlphaFoldDB" id="A0A7S0ABU5"/>
<dbReference type="EMBL" id="HBEG01023252">
    <property type="protein sequence ID" value="CAD8359009.1"/>
    <property type="molecule type" value="Transcribed_RNA"/>
</dbReference>